<comment type="caution">
    <text evidence="1">The sequence shown here is derived from an EMBL/GenBank/DDBJ whole genome shotgun (WGS) entry which is preliminary data.</text>
</comment>
<organism evidence="1 2">
    <name type="scientific">Gigaspora margarita</name>
    <dbReference type="NCBI Taxonomy" id="4874"/>
    <lineage>
        <taxon>Eukaryota</taxon>
        <taxon>Fungi</taxon>
        <taxon>Fungi incertae sedis</taxon>
        <taxon>Mucoromycota</taxon>
        <taxon>Glomeromycotina</taxon>
        <taxon>Glomeromycetes</taxon>
        <taxon>Diversisporales</taxon>
        <taxon>Gigasporaceae</taxon>
        <taxon>Gigaspora</taxon>
    </lineage>
</organism>
<dbReference type="Proteomes" id="UP000789901">
    <property type="component" value="Unassembled WGS sequence"/>
</dbReference>
<reference evidence="1 2" key="1">
    <citation type="submission" date="2021-06" db="EMBL/GenBank/DDBJ databases">
        <authorList>
            <person name="Kallberg Y."/>
            <person name="Tangrot J."/>
            <person name="Rosling A."/>
        </authorList>
    </citation>
    <scope>NUCLEOTIDE SEQUENCE [LARGE SCALE GENOMIC DNA]</scope>
    <source>
        <strain evidence="1 2">120-4 pot B 10/14</strain>
    </source>
</reference>
<feature type="non-terminal residue" evidence="1">
    <location>
        <position position="1"/>
    </location>
</feature>
<protein>
    <submittedName>
        <fullName evidence="1">22030_t:CDS:1</fullName>
    </submittedName>
</protein>
<feature type="non-terminal residue" evidence="1">
    <location>
        <position position="65"/>
    </location>
</feature>
<evidence type="ECO:0000313" key="2">
    <source>
        <dbReference type="Proteomes" id="UP000789901"/>
    </source>
</evidence>
<gene>
    <name evidence="1" type="ORF">GMARGA_LOCUS37635</name>
</gene>
<dbReference type="EMBL" id="CAJVQB010079548">
    <property type="protein sequence ID" value="CAG8845434.1"/>
    <property type="molecule type" value="Genomic_DNA"/>
</dbReference>
<keyword evidence="2" id="KW-1185">Reference proteome</keyword>
<sequence length="65" mass="7538">FKSSKGLSYHNTIIKKFNIRNPKLKQIPKHTITEFKNILISVIHQKLPLNFKSMGKQSFSIPCPE</sequence>
<accession>A0ABN7X337</accession>
<evidence type="ECO:0000313" key="1">
    <source>
        <dbReference type="EMBL" id="CAG8845434.1"/>
    </source>
</evidence>
<proteinExistence type="predicted"/>
<name>A0ABN7X337_GIGMA</name>